<name>A0A6G8AP79_9ENTE</name>
<proteinExistence type="predicted"/>
<keyword evidence="7" id="KW-0472">Membrane</keyword>
<sequence>MKKYSYLFMATLMLSQPVVGLASEVSTGLAPREAIEETLETVEEISESDASEEMASTEATETDESLPVSESEVIDQSEMTEAINATTESIFETEQVTAVEREDQDKATSEETTEKSDVDKEDREQDKEKDKKDAVKTDTWGSCKVTFNDDKSVATVGPGELSNDNSRNFKDVTKIIFEEGVSFPADSSSLFIRFYNLKEFDGLSNVNTDNISNMSCMFFDCRSLQSLDLSRFNTANVTNMKETFYECESLIGLDLSSFNTENVTSMESMFAWTESLSSLNLSSFNTSNVIYMAEMFGGAKSLESIDLSSFNTSKVTEMDFMFSNCNSLRELNLSSFNTSNVNNMSTMFFNSRRLENIDVSSFDTSSVTTMSRMFGGCVGLVKISFGPNSYFNSSVALPETTNKSGYTDKWLKEEDFFKPERESFITTELIDNQHIKEPKAYVREKNGKSITVQSFDTDGKLLGVEPKMSGPLWLGVTVEPPIFEGYQFKEASQDLNMVYSDEDQVINLIYGKVEEWKPIDPNAVGKPITVNYVDTSGNEIHSSTQMTGVKDTAITIEPLEIDGYKFDQADHDLAMVIDNVEQTITLTYLKVEDLTPIDPNAIGKPITVKYVDSSGKEIQSSTQLTGAKGTKVTIDVPEIKGYKFDKCDKGLSHKIANKKQTVTLTYLKVEDLTPLEPGNPVEPGEPSIPWTPIKPGIPEEPVTPINPEEYVVPKDNQKQEGPQVLKNETKAITKVMADDVLNASKKGYVMPQTGETKNIVIAVVGMIVLAIAGLFGYKKYKK</sequence>
<feature type="chain" id="PRO_5026344308" evidence="8">
    <location>
        <begin position="23"/>
        <end position="782"/>
    </location>
</feature>
<dbReference type="AlphaFoldDB" id="A0A6G8AP79"/>
<keyword evidence="11" id="KW-1185">Reference proteome</keyword>
<evidence type="ECO:0000256" key="7">
    <source>
        <dbReference type="SAM" id="Phobius"/>
    </source>
</evidence>
<dbReference type="Pfam" id="PF03382">
    <property type="entry name" value="DUF285"/>
    <property type="match status" value="1"/>
</dbReference>
<dbReference type="InterPro" id="IPR005046">
    <property type="entry name" value="DUF285"/>
</dbReference>
<feature type="domain" description="Gram-positive cocci surface proteins LPxTG" evidence="9">
    <location>
        <begin position="750"/>
        <end position="782"/>
    </location>
</feature>
<feature type="transmembrane region" description="Helical" evidence="7">
    <location>
        <begin position="759"/>
        <end position="777"/>
    </location>
</feature>
<keyword evidence="3 8" id="KW-0732">Signal</keyword>
<dbReference type="Pfam" id="PF06458">
    <property type="entry name" value="MucBP"/>
    <property type="match status" value="3"/>
</dbReference>
<reference evidence="10 11" key="1">
    <citation type="submission" date="2020-03" db="EMBL/GenBank/DDBJ databases">
        <title>Vagococcus sp. nov., isolated from beetles.</title>
        <authorList>
            <person name="Hyun D.-W."/>
            <person name="Bae J.-W."/>
        </authorList>
    </citation>
    <scope>NUCLEOTIDE SEQUENCE [LARGE SCALE GENOMIC DNA]</scope>
    <source>
        <strain evidence="10 11">HDW17A</strain>
    </source>
</reference>
<feature type="compositionally biased region" description="Polar residues" evidence="6">
    <location>
        <begin position="77"/>
        <end position="96"/>
    </location>
</feature>
<accession>A0A6G8AP79</accession>
<evidence type="ECO:0000256" key="1">
    <source>
        <dbReference type="ARBA" id="ARBA00022512"/>
    </source>
</evidence>
<evidence type="ECO:0000313" key="10">
    <source>
        <dbReference type="EMBL" id="QIL46806.1"/>
    </source>
</evidence>
<evidence type="ECO:0000256" key="8">
    <source>
        <dbReference type="SAM" id="SignalP"/>
    </source>
</evidence>
<dbReference type="PROSITE" id="PS50847">
    <property type="entry name" value="GRAM_POS_ANCHORING"/>
    <property type="match status" value="1"/>
</dbReference>
<dbReference type="NCBIfam" id="TIGR02167">
    <property type="entry name" value="Liste_lipo_26"/>
    <property type="match status" value="6"/>
</dbReference>
<keyword evidence="5" id="KW-0572">Peptidoglycan-anchor</keyword>
<gene>
    <name evidence="10" type="ORF">G7081_06855</name>
</gene>
<evidence type="ECO:0000256" key="3">
    <source>
        <dbReference type="ARBA" id="ARBA00022729"/>
    </source>
</evidence>
<feature type="region of interest" description="Disordered" evidence="6">
    <location>
        <begin position="39"/>
        <end position="135"/>
    </location>
</feature>
<dbReference type="Proteomes" id="UP000500890">
    <property type="component" value="Chromosome"/>
</dbReference>
<feature type="compositionally biased region" description="Acidic residues" evidence="6">
    <location>
        <begin position="39"/>
        <end position="52"/>
    </location>
</feature>
<evidence type="ECO:0000259" key="9">
    <source>
        <dbReference type="PROSITE" id="PS50847"/>
    </source>
</evidence>
<evidence type="ECO:0000313" key="11">
    <source>
        <dbReference type="Proteomes" id="UP000500890"/>
    </source>
</evidence>
<dbReference type="InterPro" id="IPR011889">
    <property type="entry name" value="Liste_lipo_26"/>
</dbReference>
<dbReference type="Pfam" id="PF00746">
    <property type="entry name" value="Gram_pos_anchor"/>
    <property type="match status" value="1"/>
</dbReference>
<evidence type="ECO:0000256" key="6">
    <source>
        <dbReference type="SAM" id="MobiDB-lite"/>
    </source>
</evidence>
<keyword evidence="7" id="KW-0812">Transmembrane</keyword>
<keyword evidence="2" id="KW-0964">Secreted</keyword>
<evidence type="ECO:0000256" key="2">
    <source>
        <dbReference type="ARBA" id="ARBA00022525"/>
    </source>
</evidence>
<keyword evidence="4" id="KW-0677">Repeat</keyword>
<keyword evidence="7" id="KW-1133">Transmembrane helix</keyword>
<dbReference type="SUPFAM" id="SSF52058">
    <property type="entry name" value="L domain-like"/>
    <property type="match status" value="1"/>
</dbReference>
<protein>
    <submittedName>
        <fullName evidence="10">BspA family leucine-rich repeat surface protein</fullName>
    </submittedName>
</protein>
<dbReference type="Gene3D" id="3.10.20.320">
    <property type="entry name" value="Putative peptidoglycan bound protein (lpxtg motif)"/>
    <property type="match status" value="3"/>
</dbReference>
<dbReference type="InterPro" id="IPR032675">
    <property type="entry name" value="LRR_dom_sf"/>
</dbReference>
<evidence type="ECO:0000256" key="4">
    <source>
        <dbReference type="ARBA" id="ARBA00022737"/>
    </source>
</evidence>
<organism evidence="10 11">
    <name type="scientific">Vagococcus coleopterorum</name>
    <dbReference type="NCBI Taxonomy" id="2714946"/>
    <lineage>
        <taxon>Bacteria</taxon>
        <taxon>Bacillati</taxon>
        <taxon>Bacillota</taxon>
        <taxon>Bacilli</taxon>
        <taxon>Lactobacillales</taxon>
        <taxon>Enterococcaceae</taxon>
        <taxon>Vagococcus</taxon>
    </lineage>
</organism>
<dbReference type="Gene3D" id="3.80.10.10">
    <property type="entry name" value="Ribonuclease Inhibitor"/>
    <property type="match status" value="1"/>
</dbReference>
<dbReference type="NCBIfam" id="TIGR01167">
    <property type="entry name" value="LPXTG_anchor"/>
    <property type="match status" value="1"/>
</dbReference>
<evidence type="ECO:0000256" key="5">
    <source>
        <dbReference type="ARBA" id="ARBA00023088"/>
    </source>
</evidence>
<dbReference type="RefSeq" id="WP_166008194.1">
    <property type="nucleotide sequence ID" value="NZ_CP049886.1"/>
</dbReference>
<feature type="compositionally biased region" description="Basic and acidic residues" evidence="6">
    <location>
        <begin position="99"/>
        <end position="135"/>
    </location>
</feature>
<keyword evidence="1" id="KW-0134">Cell wall</keyword>
<feature type="signal peptide" evidence="8">
    <location>
        <begin position="1"/>
        <end position="22"/>
    </location>
</feature>
<dbReference type="KEGG" id="vah:G7081_06855"/>
<dbReference type="InterPro" id="IPR009459">
    <property type="entry name" value="MucBP_dom"/>
</dbReference>
<dbReference type="EMBL" id="CP049886">
    <property type="protein sequence ID" value="QIL46806.1"/>
    <property type="molecule type" value="Genomic_DNA"/>
</dbReference>
<dbReference type="InterPro" id="IPR019931">
    <property type="entry name" value="LPXTG_anchor"/>
</dbReference>